<comment type="caution">
    <text evidence="1">The sequence shown here is derived from an EMBL/GenBank/DDBJ whole genome shotgun (WGS) entry which is preliminary data.</text>
</comment>
<proteinExistence type="predicted"/>
<dbReference type="AlphaFoldDB" id="A0A9N9FRG1"/>
<name>A0A9N9FRG1_9GLOM</name>
<organism evidence="1 2">
    <name type="scientific">Acaulospora morrowiae</name>
    <dbReference type="NCBI Taxonomy" id="94023"/>
    <lineage>
        <taxon>Eukaryota</taxon>
        <taxon>Fungi</taxon>
        <taxon>Fungi incertae sedis</taxon>
        <taxon>Mucoromycota</taxon>
        <taxon>Glomeromycotina</taxon>
        <taxon>Glomeromycetes</taxon>
        <taxon>Diversisporales</taxon>
        <taxon>Acaulosporaceae</taxon>
        <taxon>Acaulospora</taxon>
    </lineage>
</organism>
<evidence type="ECO:0000313" key="1">
    <source>
        <dbReference type="EMBL" id="CAG8551174.1"/>
    </source>
</evidence>
<protein>
    <submittedName>
        <fullName evidence="1">6608_t:CDS:1</fullName>
    </submittedName>
</protein>
<gene>
    <name evidence="1" type="ORF">AMORRO_LOCUS5580</name>
</gene>
<reference evidence="1" key="1">
    <citation type="submission" date="2021-06" db="EMBL/GenBank/DDBJ databases">
        <authorList>
            <person name="Kallberg Y."/>
            <person name="Tangrot J."/>
            <person name="Rosling A."/>
        </authorList>
    </citation>
    <scope>NUCLEOTIDE SEQUENCE</scope>
    <source>
        <strain evidence="1">CL551</strain>
    </source>
</reference>
<keyword evidence="2" id="KW-1185">Reference proteome</keyword>
<dbReference type="Proteomes" id="UP000789342">
    <property type="component" value="Unassembled WGS sequence"/>
</dbReference>
<accession>A0A9N9FRG1</accession>
<dbReference type="EMBL" id="CAJVPV010003408">
    <property type="protein sequence ID" value="CAG8551174.1"/>
    <property type="molecule type" value="Genomic_DNA"/>
</dbReference>
<sequence>MPLRDVAEGDQDEGICPEPQREVVPVGDHMNKVERTATENYEVKKGQGLPYDEFMAAQDDVKQDASNETSGYMLRHTFRKVEKNKFGNPRI</sequence>
<evidence type="ECO:0000313" key="2">
    <source>
        <dbReference type="Proteomes" id="UP000789342"/>
    </source>
</evidence>